<dbReference type="InterPro" id="IPR004045">
    <property type="entry name" value="Glutathione_S-Trfase_N"/>
</dbReference>
<keyword evidence="3" id="KW-1185">Reference proteome</keyword>
<evidence type="ECO:0000313" key="3">
    <source>
        <dbReference type="Proteomes" id="UP001267407"/>
    </source>
</evidence>
<dbReference type="Gene3D" id="3.40.30.10">
    <property type="entry name" value="Glutaredoxin"/>
    <property type="match status" value="1"/>
</dbReference>
<evidence type="ECO:0000313" key="2">
    <source>
        <dbReference type="EMBL" id="MDS1309893.1"/>
    </source>
</evidence>
<comment type="caution">
    <text evidence="2">The sequence shown here is derived from an EMBL/GenBank/DDBJ whole genome shotgun (WGS) entry which is preliminary data.</text>
</comment>
<dbReference type="InterPro" id="IPR011767">
    <property type="entry name" value="GLR_AS"/>
</dbReference>
<protein>
    <submittedName>
        <fullName evidence="2">Glutaredoxin</fullName>
    </submittedName>
</protein>
<reference evidence="2" key="1">
    <citation type="submission" date="2023-09" db="EMBL/GenBank/DDBJ databases">
        <title>Marinobacter sediminicola sp. nov. and Marinobacter maritimum sp. nov., isolated from marine sediment.</title>
        <authorList>
            <person name="An J."/>
        </authorList>
    </citation>
    <scope>NUCLEOTIDE SEQUENCE</scope>
    <source>
        <strain evidence="2">F60267</strain>
    </source>
</reference>
<accession>A0ABU2HFN9</accession>
<dbReference type="RefSeq" id="WP_310965969.1">
    <property type="nucleotide sequence ID" value="NZ_JAVMBO010000007.1"/>
</dbReference>
<feature type="domain" description="GST N-terminal" evidence="1">
    <location>
        <begin position="47"/>
        <end position="131"/>
    </location>
</feature>
<sequence>MRLVIRYFFRTLRLILTPFVLLSEKLGGGKPIERSPEEQNKVDAACEKLALYQFKTCPFCVKVRKQIAQLNLNIEKRDAQHNETHRADLEQGGGSVKVPCLRIENEDGSERWMYESSDINAWLEERFGQPA</sequence>
<proteinExistence type="predicted"/>
<dbReference type="Pfam" id="PF13417">
    <property type="entry name" value="GST_N_3"/>
    <property type="match status" value="1"/>
</dbReference>
<name>A0ABU2HFN9_9GAMM</name>
<evidence type="ECO:0000259" key="1">
    <source>
        <dbReference type="PROSITE" id="PS50404"/>
    </source>
</evidence>
<gene>
    <name evidence="2" type="ORF">RKA07_07190</name>
</gene>
<dbReference type="SUPFAM" id="SSF52833">
    <property type="entry name" value="Thioredoxin-like"/>
    <property type="match status" value="1"/>
</dbReference>
<dbReference type="InterPro" id="IPR036249">
    <property type="entry name" value="Thioredoxin-like_sf"/>
</dbReference>
<dbReference type="PROSITE" id="PS00195">
    <property type="entry name" value="GLUTAREDOXIN_1"/>
    <property type="match status" value="1"/>
</dbReference>
<dbReference type="Proteomes" id="UP001267407">
    <property type="component" value="Unassembled WGS sequence"/>
</dbReference>
<organism evidence="2 3">
    <name type="scientific">Marinobacter xiaoshiensis</name>
    <dbReference type="NCBI Taxonomy" id="3073652"/>
    <lineage>
        <taxon>Bacteria</taxon>
        <taxon>Pseudomonadati</taxon>
        <taxon>Pseudomonadota</taxon>
        <taxon>Gammaproteobacteria</taxon>
        <taxon>Pseudomonadales</taxon>
        <taxon>Marinobacteraceae</taxon>
        <taxon>Marinobacter</taxon>
    </lineage>
</organism>
<dbReference type="PROSITE" id="PS51354">
    <property type="entry name" value="GLUTAREDOXIN_2"/>
    <property type="match status" value="1"/>
</dbReference>
<dbReference type="EMBL" id="JAVMBO010000007">
    <property type="protein sequence ID" value="MDS1309893.1"/>
    <property type="molecule type" value="Genomic_DNA"/>
</dbReference>
<dbReference type="PROSITE" id="PS50404">
    <property type="entry name" value="GST_NTER"/>
    <property type="match status" value="1"/>
</dbReference>